<evidence type="ECO:0000256" key="7">
    <source>
        <dbReference type="ARBA" id="ARBA00022840"/>
    </source>
</evidence>
<comment type="caution">
    <text evidence="11">The sequence shown here is derived from an EMBL/GenBank/DDBJ whole genome shotgun (WGS) entry which is preliminary data.</text>
</comment>
<keyword evidence="9 10" id="KW-0472">Membrane</keyword>
<evidence type="ECO:0000313" key="12">
    <source>
        <dbReference type="Proteomes" id="UP001596263"/>
    </source>
</evidence>
<keyword evidence="12" id="KW-1185">Reference proteome</keyword>
<evidence type="ECO:0000313" key="11">
    <source>
        <dbReference type="EMBL" id="MFC5219728.1"/>
    </source>
</evidence>
<dbReference type="InterPro" id="IPR007795">
    <property type="entry name" value="T7SS_EccB"/>
</dbReference>
<evidence type="ECO:0000256" key="3">
    <source>
        <dbReference type="ARBA" id="ARBA00022475"/>
    </source>
</evidence>
<reference evidence="12" key="1">
    <citation type="journal article" date="2019" name="Int. J. Syst. Evol. Microbiol.">
        <title>The Global Catalogue of Microorganisms (GCM) 10K type strain sequencing project: providing services to taxonomists for standard genome sequencing and annotation.</title>
        <authorList>
            <consortium name="The Broad Institute Genomics Platform"/>
            <consortium name="The Broad Institute Genome Sequencing Center for Infectious Disease"/>
            <person name="Wu L."/>
            <person name="Ma J."/>
        </authorList>
    </citation>
    <scope>NUCLEOTIDE SEQUENCE [LARGE SCALE GENOMIC DNA]</scope>
    <source>
        <strain evidence="12">KCTC 42586</strain>
    </source>
</reference>
<dbReference type="PANTHER" id="PTHR40765:SF2">
    <property type="entry name" value="ESX-2 SECRETION SYSTEM ATPASE ECCB2"/>
    <property type="match status" value="1"/>
</dbReference>
<name>A0ABW0CX73_STRCD</name>
<keyword evidence="7" id="KW-0067">ATP-binding</keyword>
<keyword evidence="8 10" id="KW-1133">Transmembrane helix</keyword>
<evidence type="ECO:0000256" key="9">
    <source>
        <dbReference type="ARBA" id="ARBA00023136"/>
    </source>
</evidence>
<dbReference type="EMBL" id="JBHSKM010000044">
    <property type="protein sequence ID" value="MFC5219728.1"/>
    <property type="molecule type" value="Genomic_DNA"/>
</dbReference>
<keyword evidence="6" id="KW-0378">Hydrolase</keyword>
<comment type="subcellular location">
    <subcellularLocation>
        <location evidence="1">Cell membrane</location>
        <topology evidence="1">Single-pass membrane protein</topology>
    </subcellularLocation>
</comment>
<keyword evidence="3" id="KW-1003">Cell membrane</keyword>
<gene>
    <name evidence="11" type="primary">eccB</name>
    <name evidence="11" type="ORF">ACFPQ9_38475</name>
</gene>
<feature type="transmembrane region" description="Helical" evidence="10">
    <location>
        <begin position="38"/>
        <end position="61"/>
    </location>
</feature>
<protein>
    <submittedName>
        <fullName evidence="11">Type VII secretion protein EccB</fullName>
    </submittedName>
</protein>
<keyword evidence="4 10" id="KW-0812">Transmembrane</keyword>
<evidence type="ECO:0000256" key="2">
    <source>
        <dbReference type="ARBA" id="ARBA00008149"/>
    </source>
</evidence>
<keyword evidence="5" id="KW-0547">Nucleotide-binding</keyword>
<evidence type="ECO:0000256" key="5">
    <source>
        <dbReference type="ARBA" id="ARBA00022741"/>
    </source>
</evidence>
<dbReference type="PANTHER" id="PTHR40765">
    <property type="entry name" value="ESX-2 SECRETION SYSTEM ATPASE ECCB2"/>
    <property type="match status" value="1"/>
</dbReference>
<evidence type="ECO:0000256" key="1">
    <source>
        <dbReference type="ARBA" id="ARBA00004162"/>
    </source>
</evidence>
<comment type="similarity">
    <text evidence="2">Belongs to the EccB family.</text>
</comment>
<dbReference type="InterPro" id="IPR042485">
    <property type="entry name" value="T7SS_EccB_R3"/>
</dbReference>
<sequence>MQTRRDHVQAYQFAMGRLASALVSGDPGRGDSPTRRSALGTVFGVGVVVLLCAGFGVYGLLSPVAKTDWKKNGAVVLEKETGNRYIYADGVLYPARNHASALLIAGGRAIPYTVSAKSLAGVPHGSPVGIQDAPDTVPDASGLVTGAWARCLRSGETGHPAAKGAVRGGQTLVFGPSAAALAALPADREVLLGEGDTRYLLVGGTKYRVPAGSALIALGLDGRPAVSAPADWLAAIPTGPALTAPAPPGAGTPGGKVAGRAAEVGQVFRTSTGRGAHYYVLRADGLAPVNATEYALLAARRGAPAARQVSQSDIAVAPVSAERGLKRRLPDVSEARPLTAGTVCLKVAPGGRTRVVVGTPSTRQVVIPPGEAVLAAPPGRNTFQYLITEQGKKYRLADSDAASALGLGAPDRRLILPGGILALIPEGPVLSRAAAAKG</sequence>
<dbReference type="RefSeq" id="WP_380863769.1">
    <property type="nucleotide sequence ID" value="NZ_JBHSKM010000044.1"/>
</dbReference>
<dbReference type="Gene3D" id="2.40.50.910">
    <property type="entry name" value="Type VII secretion system EccB, repeat 3 domain"/>
    <property type="match status" value="1"/>
</dbReference>
<evidence type="ECO:0000256" key="4">
    <source>
        <dbReference type="ARBA" id="ARBA00022692"/>
    </source>
</evidence>
<evidence type="ECO:0000256" key="10">
    <source>
        <dbReference type="SAM" id="Phobius"/>
    </source>
</evidence>
<dbReference type="Gene3D" id="3.30.2390.20">
    <property type="entry name" value="Type VII secretion system EccB, repeat 1 domain"/>
    <property type="match status" value="1"/>
</dbReference>
<accession>A0ABW0CX73</accession>
<dbReference type="NCBIfam" id="TIGR03919">
    <property type="entry name" value="T7SS_EccB"/>
    <property type="match status" value="1"/>
</dbReference>
<proteinExistence type="inferred from homology"/>
<dbReference type="Proteomes" id="UP001596263">
    <property type="component" value="Unassembled WGS sequence"/>
</dbReference>
<organism evidence="11 12">
    <name type="scientific">Streptomyces coerulescens</name>
    <dbReference type="NCBI Taxonomy" id="29304"/>
    <lineage>
        <taxon>Bacteria</taxon>
        <taxon>Bacillati</taxon>
        <taxon>Actinomycetota</taxon>
        <taxon>Actinomycetes</taxon>
        <taxon>Kitasatosporales</taxon>
        <taxon>Streptomycetaceae</taxon>
        <taxon>Streptomyces</taxon>
    </lineage>
</organism>
<dbReference type="InterPro" id="IPR044857">
    <property type="entry name" value="T7SS_EccB_R1"/>
</dbReference>
<evidence type="ECO:0000256" key="8">
    <source>
        <dbReference type="ARBA" id="ARBA00022989"/>
    </source>
</evidence>
<dbReference type="Pfam" id="PF05108">
    <property type="entry name" value="T7SS_ESX1_EccB"/>
    <property type="match status" value="1"/>
</dbReference>
<evidence type="ECO:0000256" key="6">
    <source>
        <dbReference type="ARBA" id="ARBA00022801"/>
    </source>
</evidence>